<reference evidence="2" key="1">
    <citation type="submission" date="2022-06" db="EMBL/GenBank/DDBJ databases">
        <title>Aquibacillus sp. a new bacterium isolated from soil saline samples.</title>
        <authorList>
            <person name="Galisteo C."/>
            <person name="De La Haba R."/>
            <person name="Sanchez-Porro C."/>
            <person name="Ventosa A."/>
        </authorList>
    </citation>
    <scope>NUCLEOTIDE SEQUENCE</scope>
    <source>
        <strain evidence="2">3ASR75-54</strain>
    </source>
</reference>
<protein>
    <recommendedName>
        <fullName evidence="4">Endolytic transglycosylase MltG</fullName>
    </recommendedName>
</protein>
<evidence type="ECO:0000313" key="2">
    <source>
        <dbReference type="EMBL" id="MDC3415524.1"/>
    </source>
</evidence>
<feature type="transmembrane region" description="Helical" evidence="1">
    <location>
        <begin position="7"/>
        <end position="27"/>
    </location>
</feature>
<dbReference type="Proteomes" id="UP001145069">
    <property type="component" value="Unassembled WGS sequence"/>
</dbReference>
<keyword evidence="1" id="KW-0812">Transmembrane</keyword>
<keyword evidence="1" id="KW-1133">Transmembrane helix</keyword>
<keyword evidence="1" id="KW-0472">Membrane</keyword>
<comment type="caution">
    <text evidence="2">The sequence shown here is derived from an EMBL/GenBank/DDBJ whole genome shotgun (WGS) entry which is preliminary data.</text>
</comment>
<dbReference type="RefSeq" id="WP_272444484.1">
    <property type="nucleotide sequence ID" value="NZ_JAMQKC010000001.1"/>
</dbReference>
<proteinExistence type="predicted"/>
<evidence type="ECO:0000313" key="3">
    <source>
        <dbReference type="Proteomes" id="UP001145069"/>
    </source>
</evidence>
<dbReference type="AlphaFoldDB" id="A0A9X4ADP9"/>
<dbReference type="EMBL" id="JAMQKC010000001">
    <property type="protein sequence ID" value="MDC3415524.1"/>
    <property type="molecule type" value="Genomic_DNA"/>
</dbReference>
<keyword evidence="3" id="KW-1185">Reference proteome</keyword>
<name>A0A9X4ADP9_9BACI</name>
<evidence type="ECO:0000256" key="1">
    <source>
        <dbReference type="SAM" id="Phobius"/>
    </source>
</evidence>
<accession>A0A9X4ADP9</accession>
<organism evidence="2 3">
    <name type="scientific">Aquibacillus salsiterrae</name>
    <dbReference type="NCBI Taxonomy" id="2950439"/>
    <lineage>
        <taxon>Bacteria</taxon>
        <taxon>Bacillati</taxon>
        <taxon>Bacillota</taxon>
        <taxon>Bacilli</taxon>
        <taxon>Bacillales</taxon>
        <taxon>Bacillaceae</taxon>
        <taxon>Aquibacillus</taxon>
    </lineage>
</organism>
<dbReference type="Gene3D" id="3.30.1490.480">
    <property type="entry name" value="Endolytic murein transglycosylase"/>
    <property type="match status" value="1"/>
</dbReference>
<evidence type="ECO:0008006" key="4">
    <source>
        <dbReference type="Google" id="ProtNLM"/>
    </source>
</evidence>
<sequence length="148" mass="16672">MRQIVQAFSLGMLTATSIFAIVFYISIEETTQPKTDESIQTKINYLESIGYVVEWPNAVNEHNQDPEETESPKRSPEQETIVYTLIIEPGMTSDEVGSILLETKIISDAKAFNDFLDDYNLHSSIQIGEYQLTSDMSVQQIVETITNG</sequence>
<gene>
    <name evidence="2" type="ORF">NC799_01165</name>
</gene>